<keyword evidence="2" id="KW-1185">Reference proteome</keyword>
<gene>
    <name evidence="1" type="ORF">E4021_13895</name>
</gene>
<protein>
    <submittedName>
        <fullName evidence="1">Uncharacterized protein</fullName>
    </submittedName>
</protein>
<name>A0A4S4NH55_9BACT</name>
<evidence type="ECO:0000313" key="1">
    <source>
        <dbReference type="EMBL" id="THH37511.1"/>
    </source>
</evidence>
<sequence length="62" mass="6881">MRGRWSSSPSRGGRGLLELEDLPVEELESILPGDTTGDTLLLPVTNRKVENNDNLKQHLPDL</sequence>
<dbReference type="EMBL" id="SRSF01000007">
    <property type="protein sequence ID" value="THH37511.1"/>
    <property type="molecule type" value="Genomic_DNA"/>
</dbReference>
<reference evidence="1 2" key="1">
    <citation type="submission" date="2019-04" db="EMBL/GenBank/DDBJ databases">
        <title>Lewinella litorea sp. nov., isolated from a marine sand.</title>
        <authorList>
            <person name="Yoon J.-H."/>
        </authorList>
    </citation>
    <scope>NUCLEOTIDE SEQUENCE [LARGE SCALE GENOMIC DNA]</scope>
    <source>
        <strain evidence="1 2">HSMS-39</strain>
    </source>
</reference>
<proteinExistence type="predicted"/>
<comment type="caution">
    <text evidence="1">The sequence shown here is derived from an EMBL/GenBank/DDBJ whole genome shotgun (WGS) entry which is preliminary data.</text>
</comment>
<dbReference type="Proteomes" id="UP000308528">
    <property type="component" value="Unassembled WGS sequence"/>
</dbReference>
<dbReference type="RefSeq" id="WP_136459976.1">
    <property type="nucleotide sequence ID" value="NZ_SRSF01000007.1"/>
</dbReference>
<evidence type="ECO:0000313" key="2">
    <source>
        <dbReference type="Proteomes" id="UP000308528"/>
    </source>
</evidence>
<accession>A0A4S4NH55</accession>
<dbReference type="AlphaFoldDB" id="A0A4S4NH55"/>
<organism evidence="1 2">
    <name type="scientific">Neolewinella litorea</name>
    <dbReference type="NCBI Taxonomy" id="2562452"/>
    <lineage>
        <taxon>Bacteria</taxon>
        <taxon>Pseudomonadati</taxon>
        <taxon>Bacteroidota</taxon>
        <taxon>Saprospiria</taxon>
        <taxon>Saprospirales</taxon>
        <taxon>Lewinellaceae</taxon>
        <taxon>Neolewinella</taxon>
    </lineage>
</organism>